<sequence length="123" mass="13848">MATTIVKLQVFPECNLNKHKLRNGFGSSNSSSGVFGFGQNFGGLCLKKCRAFKSEDGGDVKEKKLRNLKKNEVKVQRENGFWSNFRNVLLGKFMMGSKLDDEYRQAVVRVDEVLSKIAVQIGR</sequence>
<dbReference type="ExpressionAtlas" id="I3SN61">
    <property type="expression patterns" value="differential"/>
</dbReference>
<dbReference type="AlphaFoldDB" id="I3SN61"/>
<organism evidence="1">
    <name type="scientific">Medicago truncatula</name>
    <name type="common">Barrel medic</name>
    <name type="synonym">Medicago tribuloides</name>
    <dbReference type="NCBI Taxonomy" id="3880"/>
    <lineage>
        <taxon>Eukaryota</taxon>
        <taxon>Viridiplantae</taxon>
        <taxon>Streptophyta</taxon>
        <taxon>Embryophyta</taxon>
        <taxon>Tracheophyta</taxon>
        <taxon>Spermatophyta</taxon>
        <taxon>Magnoliopsida</taxon>
        <taxon>eudicotyledons</taxon>
        <taxon>Gunneridae</taxon>
        <taxon>Pentapetalae</taxon>
        <taxon>rosids</taxon>
        <taxon>fabids</taxon>
        <taxon>Fabales</taxon>
        <taxon>Fabaceae</taxon>
        <taxon>Papilionoideae</taxon>
        <taxon>50 kb inversion clade</taxon>
        <taxon>NPAAA clade</taxon>
        <taxon>Hologalegina</taxon>
        <taxon>IRL clade</taxon>
        <taxon>Trifolieae</taxon>
        <taxon>Medicago</taxon>
    </lineage>
</organism>
<accession>I3SN61</accession>
<reference evidence="1" key="1">
    <citation type="submission" date="2012-05" db="EMBL/GenBank/DDBJ databases">
        <authorList>
            <person name="Krishnakumar V."/>
            <person name="Cheung F."/>
            <person name="Xiao Y."/>
            <person name="Chan A."/>
            <person name="Moskal W.A."/>
            <person name="Town C.D."/>
        </authorList>
    </citation>
    <scope>NUCLEOTIDE SEQUENCE</scope>
</reference>
<name>I3SN61_MEDTR</name>
<evidence type="ECO:0000313" key="1">
    <source>
        <dbReference type="EMBL" id="AFK41703.1"/>
    </source>
</evidence>
<protein>
    <submittedName>
        <fullName evidence="1">Uncharacterized protein</fullName>
    </submittedName>
</protein>
<dbReference type="EMBL" id="BT141909">
    <property type="protein sequence ID" value="AFK41703.1"/>
    <property type="molecule type" value="mRNA"/>
</dbReference>
<proteinExistence type="evidence at transcript level"/>